<evidence type="ECO:0000256" key="4">
    <source>
        <dbReference type="ARBA" id="ARBA00023136"/>
    </source>
</evidence>
<name>A0A2V0PCJ0_9CHLO</name>
<feature type="transmembrane region" description="Helical" evidence="6">
    <location>
        <begin position="152"/>
        <end position="172"/>
    </location>
</feature>
<dbReference type="PANTHER" id="PTHR11040:SF209">
    <property type="entry name" value="ZIP ZINC TRANSPORTER"/>
    <property type="match status" value="1"/>
</dbReference>
<evidence type="ECO:0000256" key="6">
    <source>
        <dbReference type="SAM" id="Phobius"/>
    </source>
</evidence>
<dbReference type="InParanoid" id="A0A2V0PCJ0"/>
<feature type="signal peptide" evidence="7">
    <location>
        <begin position="1"/>
        <end position="28"/>
    </location>
</feature>
<dbReference type="GO" id="GO:0016020">
    <property type="term" value="C:membrane"/>
    <property type="evidence" value="ECO:0007669"/>
    <property type="project" value="UniProtKB-SubCell"/>
</dbReference>
<feature type="transmembrane region" description="Helical" evidence="6">
    <location>
        <begin position="433"/>
        <end position="453"/>
    </location>
</feature>
<feature type="transmembrane region" description="Helical" evidence="6">
    <location>
        <begin position="473"/>
        <end position="495"/>
    </location>
</feature>
<comment type="caution">
    <text evidence="8">The sequence shown here is derived from an EMBL/GenBank/DDBJ whole genome shotgun (WGS) entry which is preliminary data.</text>
</comment>
<evidence type="ECO:0000256" key="5">
    <source>
        <dbReference type="SAM" id="MobiDB-lite"/>
    </source>
</evidence>
<accession>A0A2V0PCJ0</accession>
<dbReference type="InterPro" id="IPR003689">
    <property type="entry name" value="ZIP"/>
</dbReference>
<feature type="transmembrane region" description="Helical" evidence="6">
    <location>
        <begin position="401"/>
        <end position="426"/>
    </location>
</feature>
<keyword evidence="7" id="KW-0732">Signal</keyword>
<evidence type="ECO:0000256" key="2">
    <source>
        <dbReference type="ARBA" id="ARBA00022692"/>
    </source>
</evidence>
<keyword evidence="3 6" id="KW-1133">Transmembrane helix</keyword>
<dbReference type="STRING" id="307507.A0A2V0PCJ0"/>
<evidence type="ECO:0000313" key="8">
    <source>
        <dbReference type="EMBL" id="GBF94825.1"/>
    </source>
</evidence>
<dbReference type="AlphaFoldDB" id="A0A2V0PCJ0"/>
<feature type="compositionally biased region" description="Basic residues" evidence="5">
    <location>
        <begin position="511"/>
        <end position="529"/>
    </location>
</feature>
<feature type="transmembrane region" description="Helical" evidence="6">
    <location>
        <begin position="222"/>
        <end position="242"/>
    </location>
</feature>
<dbReference type="GO" id="GO:0005385">
    <property type="term" value="F:zinc ion transmembrane transporter activity"/>
    <property type="evidence" value="ECO:0007669"/>
    <property type="project" value="TreeGrafter"/>
</dbReference>
<keyword evidence="4 6" id="KW-0472">Membrane</keyword>
<organism evidence="8 9">
    <name type="scientific">Raphidocelis subcapitata</name>
    <dbReference type="NCBI Taxonomy" id="307507"/>
    <lineage>
        <taxon>Eukaryota</taxon>
        <taxon>Viridiplantae</taxon>
        <taxon>Chlorophyta</taxon>
        <taxon>core chlorophytes</taxon>
        <taxon>Chlorophyceae</taxon>
        <taxon>CS clade</taxon>
        <taxon>Sphaeropleales</taxon>
        <taxon>Selenastraceae</taxon>
        <taxon>Raphidocelis</taxon>
    </lineage>
</organism>
<dbReference type="Pfam" id="PF02535">
    <property type="entry name" value="Zip"/>
    <property type="match status" value="1"/>
</dbReference>
<feature type="chain" id="PRO_5015846918" evidence="7">
    <location>
        <begin position="29"/>
        <end position="529"/>
    </location>
</feature>
<dbReference type="PANTHER" id="PTHR11040">
    <property type="entry name" value="ZINC/IRON TRANSPORTER"/>
    <property type="match status" value="1"/>
</dbReference>
<evidence type="ECO:0000256" key="1">
    <source>
        <dbReference type="ARBA" id="ARBA00004141"/>
    </source>
</evidence>
<dbReference type="Proteomes" id="UP000247498">
    <property type="component" value="Unassembled WGS sequence"/>
</dbReference>
<evidence type="ECO:0000256" key="7">
    <source>
        <dbReference type="SAM" id="SignalP"/>
    </source>
</evidence>
<comment type="subcellular location">
    <subcellularLocation>
        <location evidence="1">Membrane</location>
        <topology evidence="1">Multi-pass membrane protein</topology>
    </subcellularLocation>
</comment>
<gene>
    <name evidence="8" type="ORF">Rsub_07997</name>
</gene>
<sequence length="529" mass="54293">MGIARAIISPSLALLLVLLPLAPHPGAAHAHAPPAARAAAAASADAPLGLDPSPAQRLFEVLGAEEPLLEEDVARLIEQLRDACAGPRRSPKRSLGVSEVLRQFARGGVLDEGAAQRACTAIMACQLDSTCQLGDSPAGPAGDGGVSMQLRALVAVALGLEALLGIYIPILLRAVPGYEWWLSLLNCFSGGVFVAAGLVHLLPHCQEAQQQLPALAGTDYPLYLVLIVGGYMLVLFVERVLFSVHDAAHAHTHTGIVSRVASEELLLAPGGAAAEGGAPGGEDAAAGAGGGRTRRQAALAAGGSGLGKPLVTAGESDGDDHLPGHGHSHGGGSGHGSGSGGNVQVCRHGHAHEGAGDLRQGIVLLVAMSVHTFLECMALGLMDGRREFFVLLGAIASHKLISGLVLTCVGPFTLVAPAAIAVGAVVRDVDPMLTLVLSCFATGTFLYVGMSEIVEEEFEGDMRSGRTDISQAFARWVKFLCLLLGVGMIALMAALPDAHDHAHGASAHGLGHGHGHSHGHGHAHHHHHH</sequence>
<feature type="region of interest" description="Disordered" evidence="5">
    <location>
        <begin position="271"/>
        <end position="346"/>
    </location>
</feature>
<protein>
    <submittedName>
        <fullName evidence="8">Zinc permease</fullName>
    </submittedName>
</protein>
<dbReference type="OrthoDB" id="448280at2759"/>
<keyword evidence="9" id="KW-1185">Reference proteome</keyword>
<dbReference type="EMBL" id="BDRX01000056">
    <property type="protein sequence ID" value="GBF94825.1"/>
    <property type="molecule type" value="Genomic_DNA"/>
</dbReference>
<keyword evidence="2 6" id="KW-0812">Transmembrane</keyword>
<evidence type="ECO:0000256" key="3">
    <source>
        <dbReference type="ARBA" id="ARBA00022989"/>
    </source>
</evidence>
<reference evidence="8 9" key="1">
    <citation type="journal article" date="2018" name="Sci. Rep.">
        <title>Raphidocelis subcapitata (=Pseudokirchneriella subcapitata) provides an insight into genome evolution and environmental adaptations in the Sphaeropleales.</title>
        <authorList>
            <person name="Suzuki S."/>
            <person name="Yamaguchi H."/>
            <person name="Nakajima N."/>
            <person name="Kawachi M."/>
        </authorList>
    </citation>
    <scope>NUCLEOTIDE SEQUENCE [LARGE SCALE GENOMIC DNA]</scope>
    <source>
        <strain evidence="8 9">NIES-35</strain>
    </source>
</reference>
<evidence type="ECO:0000313" key="9">
    <source>
        <dbReference type="Proteomes" id="UP000247498"/>
    </source>
</evidence>
<feature type="region of interest" description="Disordered" evidence="5">
    <location>
        <begin position="505"/>
        <end position="529"/>
    </location>
</feature>
<proteinExistence type="predicted"/>
<feature type="compositionally biased region" description="Gly residues" evidence="5">
    <location>
        <begin position="329"/>
        <end position="341"/>
    </location>
</feature>
<feature type="transmembrane region" description="Helical" evidence="6">
    <location>
        <begin position="184"/>
        <end position="202"/>
    </location>
</feature>